<name>A0A5B0SJQ3_PUCGR</name>
<evidence type="ECO:0000313" key="3">
    <source>
        <dbReference type="Proteomes" id="UP000325313"/>
    </source>
</evidence>
<protein>
    <submittedName>
        <fullName evidence="2">Uncharacterized protein</fullName>
    </submittedName>
</protein>
<sequence>MTEDTYSVMEVSLLHDRGCMLGHGGEVPQTARPTNLDRMVPPMAAGQRQTVEATKEDGDLFN</sequence>
<reference evidence="2 3" key="1">
    <citation type="submission" date="2019-05" db="EMBL/GenBank/DDBJ databases">
        <title>Emergence of the Ug99 lineage of the wheat stem rust pathogen through somatic hybridization.</title>
        <authorList>
            <person name="Li F."/>
            <person name="Upadhyaya N.M."/>
            <person name="Sperschneider J."/>
            <person name="Matny O."/>
            <person name="Nguyen-Phuc H."/>
            <person name="Mago R."/>
            <person name="Raley C."/>
            <person name="Miller M.E."/>
            <person name="Silverstein K.A.T."/>
            <person name="Henningsen E."/>
            <person name="Hirsch C.D."/>
            <person name="Visser B."/>
            <person name="Pretorius Z.A."/>
            <person name="Steffenson B.J."/>
            <person name="Schwessinger B."/>
            <person name="Dodds P.N."/>
            <person name="Figueroa M."/>
        </authorList>
    </citation>
    <scope>NUCLEOTIDE SEQUENCE [LARGE SCALE GENOMIC DNA]</scope>
    <source>
        <strain evidence="2 3">Ug99</strain>
    </source>
</reference>
<dbReference type="EMBL" id="VDEP01000004">
    <property type="protein sequence ID" value="KAA1138030.1"/>
    <property type="molecule type" value="Genomic_DNA"/>
</dbReference>
<comment type="caution">
    <text evidence="2">The sequence shown here is derived from an EMBL/GenBank/DDBJ whole genome shotgun (WGS) entry which is preliminary data.</text>
</comment>
<dbReference type="AlphaFoldDB" id="A0A5B0SJQ3"/>
<gene>
    <name evidence="2" type="ORF">PGTUg99_024652</name>
</gene>
<accession>A0A5B0SJQ3</accession>
<evidence type="ECO:0000256" key="1">
    <source>
        <dbReference type="SAM" id="MobiDB-lite"/>
    </source>
</evidence>
<organism evidence="2 3">
    <name type="scientific">Puccinia graminis f. sp. tritici</name>
    <dbReference type="NCBI Taxonomy" id="56615"/>
    <lineage>
        <taxon>Eukaryota</taxon>
        <taxon>Fungi</taxon>
        <taxon>Dikarya</taxon>
        <taxon>Basidiomycota</taxon>
        <taxon>Pucciniomycotina</taxon>
        <taxon>Pucciniomycetes</taxon>
        <taxon>Pucciniales</taxon>
        <taxon>Pucciniaceae</taxon>
        <taxon>Puccinia</taxon>
    </lineage>
</organism>
<proteinExistence type="predicted"/>
<dbReference type="Proteomes" id="UP000325313">
    <property type="component" value="Unassembled WGS sequence"/>
</dbReference>
<feature type="region of interest" description="Disordered" evidence="1">
    <location>
        <begin position="23"/>
        <end position="62"/>
    </location>
</feature>
<feature type="compositionally biased region" description="Basic and acidic residues" evidence="1">
    <location>
        <begin position="53"/>
        <end position="62"/>
    </location>
</feature>
<evidence type="ECO:0000313" key="2">
    <source>
        <dbReference type="EMBL" id="KAA1138030.1"/>
    </source>
</evidence>